<proteinExistence type="predicted"/>
<name>A0A0K2TMP7_LEPSM</name>
<protein>
    <submittedName>
        <fullName evidence="1">Uncharacterized protein</fullName>
    </submittedName>
</protein>
<organism evidence="1">
    <name type="scientific">Lepeophtheirus salmonis</name>
    <name type="common">Salmon louse</name>
    <name type="synonym">Caligus salmonis</name>
    <dbReference type="NCBI Taxonomy" id="72036"/>
    <lineage>
        <taxon>Eukaryota</taxon>
        <taxon>Metazoa</taxon>
        <taxon>Ecdysozoa</taxon>
        <taxon>Arthropoda</taxon>
        <taxon>Crustacea</taxon>
        <taxon>Multicrustacea</taxon>
        <taxon>Hexanauplia</taxon>
        <taxon>Copepoda</taxon>
        <taxon>Siphonostomatoida</taxon>
        <taxon>Caligidae</taxon>
        <taxon>Lepeophtheirus</taxon>
    </lineage>
</organism>
<dbReference type="EMBL" id="HACA01010012">
    <property type="protein sequence ID" value="CDW27373.1"/>
    <property type="molecule type" value="Transcribed_RNA"/>
</dbReference>
<accession>A0A0K2TMP7</accession>
<feature type="non-terminal residue" evidence="1">
    <location>
        <position position="34"/>
    </location>
</feature>
<sequence length="34" mass="3900">MCFENNLFKISVFYDLSSTSFQSLKGDKSYLLSS</sequence>
<reference evidence="1" key="1">
    <citation type="submission" date="2014-05" db="EMBL/GenBank/DDBJ databases">
        <authorList>
            <person name="Chronopoulou M."/>
        </authorList>
    </citation>
    <scope>NUCLEOTIDE SEQUENCE</scope>
    <source>
        <tissue evidence="1">Whole organism</tissue>
    </source>
</reference>
<evidence type="ECO:0000313" key="1">
    <source>
        <dbReference type="EMBL" id="CDW27373.1"/>
    </source>
</evidence>
<dbReference type="AlphaFoldDB" id="A0A0K2TMP7"/>